<dbReference type="AlphaFoldDB" id="A0A4R3MR39"/>
<dbReference type="InterPro" id="IPR051054">
    <property type="entry name" value="SorC_transcr_regulators"/>
</dbReference>
<dbReference type="RefSeq" id="WP_132372660.1">
    <property type="nucleotide sequence ID" value="NZ_SMAN01000021.1"/>
</dbReference>
<dbReference type="InterPro" id="IPR037171">
    <property type="entry name" value="NagB/RpiA_transferase-like"/>
</dbReference>
<comment type="similarity">
    <text evidence="1">Belongs to the SorC transcriptional regulatory family.</text>
</comment>
<evidence type="ECO:0000256" key="2">
    <source>
        <dbReference type="ARBA" id="ARBA00023015"/>
    </source>
</evidence>
<comment type="caution">
    <text evidence="7">The sequence shown here is derived from an EMBL/GenBank/DDBJ whole genome shotgun (WGS) entry which is preliminary data.</text>
</comment>
<keyword evidence="3" id="KW-0238">DNA-binding</keyword>
<gene>
    <name evidence="7" type="ORF">EDD68_12145</name>
</gene>
<dbReference type="PANTHER" id="PTHR34294:SF5">
    <property type="entry name" value="CENTRAL GLYCOLYTIC GENES REGULATOR"/>
    <property type="match status" value="1"/>
</dbReference>
<sequence>MKDLIALQQKLVPDVLDMMERRYMMLKSIEILQPIGRRSLAEQTKNPERLIRTELDFLHKQGFIDISAKGVRLTAEGLRIVNQLSLFMRQVSGLDMLEHQLKEQLQIEHVIVVSGDSDEAEEVKTELGKAAVTYLKQVLKQQSTIAVTGGSTMAAVADAMTPLNQNMECLFVPARGGLGEQVENQANTICVEMAKKAKGSYRLLYVPDPLSEESYHSIIEEPSVREVLHYIRHADIVIHGIGDALTMAERRKTPADEMKKIKNGNAVGEAFGYYFDKNGNMVHKVRTVGLQMEDVKQAERVIAVAGGKSKADAIQSYFNQGYSNVLITDEAAAMELLR</sequence>
<name>A0A4R3MR39_9BACI</name>
<evidence type="ECO:0000256" key="4">
    <source>
        <dbReference type="ARBA" id="ARBA00023163"/>
    </source>
</evidence>
<evidence type="ECO:0000256" key="3">
    <source>
        <dbReference type="ARBA" id="ARBA00023125"/>
    </source>
</evidence>
<dbReference type="InterPro" id="IPR036390">
    <property type="entry name" value="WH_DNA-bd_sf"/>
</dbReference>
<evidence type="ECO:0000256" key="1">
    <source>
        <dbReference type="ARBA" id="ARBA00010466"/>
    </source>
</evidence>
<reference evidence="7 8" key="1">
    <citation type="submission" date="2019-03" db="EMBL/GenBank/DDBJ databases">
        <title>Genomic Encyclopedia of Type Strains, Phase IV (KMG-IV): sequencing the most valuable type-strain genomes for metagenomic binning, comparative biology and taxonomic classification.</title>
        <authorList>
            <person name="Goeker M."/>
        </authorList>
    </citation>
    <scope>NUCLEOTIDE SEQUENCE [LARGE SCALE GENOMIC DNA]</scope>
    <source>
        <strain evidence="7 8">DSM 25894</strain>
    </source>
</reference>
<dbReference type="InterPro" id="IPR036388">
    <property type="entry name" value="WH-like_DNA-bd_sf"/>
</dbReference>
<keyword evidence="2" id="KW-0805">Transcription regulation</keyword>
<dbReference type="Pfam" id="PF21715">
    <property type="entry name" value="CggR_N"/>
    <property type="match status" value="1"/>
</dbReference>
<dbReference type="InterPro" id="IPR048715">
    <property type="entry name" value="CggR_N"/>
</dbReference>
<dbReference type="PANTHER" id="PTHR34294">
    <property type="entry name" value="TRANSCRIPTIONAL REGULATOR-RELATED"/>
    <property type="match status" value="1"/>
</dbReference>
<evidence type="ECO:0000313" key="8">
    <source>
        <dbReference type="Proteomes" id="UP000294650"/>
    </source>
</evidence>
<organism evidence="7 8">
    <name type="scientific">Melghiribacillus thermohalophilus</name>
    <dbReference type="NCBI Taxonomy" id="1324956"/>
    <lineage>
        <taxon>Bacteria</taxon>
        <taxon>Bacillati</taxon>
        <taxon>Bacillota</taxon>
        <taxon>Bacilli</taxon>
        <taxon>Bacillales</taxon>
        <taxon>Bacillaceae</taxon>
        <taxon>Melghiribacillus</taxon>
    </lineage>
</organism>
<feature type="domain" description="CggR N-terminal DNA binding" evidence="6">
    <location>
        <begin position="19"/>
        <end position="88"/>
    </location>
</feature>
<dbReference type="GO" id="GO:0030246">
    <property type="term" value="F:carbohydrate binding"/>
    <property type="evidence" value="ECO:0007669"/>
    <property type="project" value="InterPro"/>
</dbReference>
<evidence type="ECO:0000313" key="7">
    <source>
        <dbReference type="EMBL" id="TCT18790.1"/>
    </source>
</evidence>
<dbReference type="SUPFAM" id="SSF100950">
    <property type="entry name" value="NagB/RpiA/CoA transferase-like"/>
    <property type="match status" value="1"/>
</dbReference>
<proteinExistence type="inferred from homology"/>
<accession>A0A4R3MR39</accession>
<dbReference type="Gene3D" id="3.40.50.1360">
    <property type="match status" value="1"/>
</dbReference>
<dbReference type="Proteomes" id="UP000294650">
    <property type="component" value="Unassembled WGS sequence"/>
</dbReference>
<evidence type="ECO:0000259" key="6">
    <source>
        <dbReference type="Pfam" id="PF21715"/>
    </source>
</evidence>
<feature type="domain" description="Sugar-binding" evidence="5">
    <location>
        <begin position="91"/>
        <end position="337"/>
    </location>
</feature>
<evidence type="ECO:0000259" key="5">
    <source>
        <dbReference type="Pfam" id="PF04198"/>
    </source>
</evidence>
<keyword evidence="4" id="KW-0804">Transcription</keyword>
<dbReference type="InterPro" id="IPR007324">
    <property type="entry name" value="Sugar-bd_dom_put"/>
</dbReference>
<dbReference type="EMBL" id="SMAN01000021">
    <property type="protein sequence ID" value="TCT18790.1"/>
    <property type="molecule type" value="Genomic_DNA"/>
</dbReference>
<dbReference type="GO" id="GO:0003677">
    <property type="term" value="F:DNA binding"/>
    <property type="evidence" value="ECO:0007669"/>
    <property type="project" value="UniProtKB-KW"/>
</dbReference>
<protein>
    <submittedName>
        <fullName evidence="7">Transcriptional regulator</fullName>
    </submittedName>
</protein>
<dbReference type="Gene3D" id="1.10.10.10">
    <property type="entry name" value="Winged helix-like DNA-binding domain superfamily/Winged helix DNA-binding domain"/>
    <property type="match status" value="1"/>
</dbReference>
<dbReference type="SUPFAM" id="SSF46785">
    <property type="entry name" value="Winged helix' DNA-binding domain"/>
    <property type="match status" value="1"/>
</dbReference>
<keyword evidence="8" id="KW-1185">Reference proteome</keyword>
<dbReference type="OrthoDB" id="9793820at2"/>
<dbReference type="Pfam" id="PF04198">
    <property type="entry name" value="Sugar-bind"/>
    <property type="match status" value="1"/>
</dbReference>